<dbReference type="Proteomes" id="UP000663841">
    <property type="component" value="Unassembled WGS sequence"/>
</dbReference>
<gene>
    <name evidence="1" type="ORF">RDB_LOCUS125505</name>
</gene>
<evidence type="ECO:0000313" key="1">
    <source>
        <dbReference type="EMBL" id="CAE6450526.1"/>
    </source>
</evidence>
<evidence type="ECO:0000313" key="2">
    <source>
        <dbReference type="Proteomes" id="UP000663841"/>
    </source>
</evidence>
<dbReference type="AlphaFoldDB" id="A0A8H3B922"/>
<dbReference type="EMBL" id="CAJMWW010000144">
    <property type="protein sequence ID" value="CAE6450526.1"/>
    <property type="molecule type" value="Genomic_DNA"/>
</dbReference>
<dbReference type="InterPro" id="IPR032675">
    <property type="entry name" value="LRR_dom_sf"/>
</dbReference>
<protein>
    <recommendedName>
        <fullName evidence="3">F-box domain-containing protein</fullName>
    </recommendedName>
</protein>
<dbReference type="Gene3D" id="3.80.10.10">
    <property type="entry name" value="Ribonuclease Inhibitor"/>
    <property type="match status" value="1"/>
</dbReference>
<sequence length="604" mass="69212">MTSLSPDKNELFDHVMIGVFEDASLHLIAFDRYHYLETMSNRPIPATFSAIREWEIAGLSLSGTLENYMDLSTNLGNKALRENIHPKHTITRMDSALQSLHPVLTQQLNIAHSTLARTRNQLASIVYCLPREILSEIFMGVVYVYSPIDHDTANIMPMEVTLLNMFRNLYSLQSVCHLWRDIILSQGVFWHFVPAYCTDIPALRCTQATDLTFQRSNADLHLAVVAESHLPAAIRTLKTFSRFRRVNIAAETRTPIVELIERLIGPGPPLILSELSLYEKVVQYDHFQDNAVQIFSNIDTCWNSFCKLINSLSILRVRGAHFTWNHMTFSHRLVELQIQDVKLGPDEDFARFLKRLSLASSLRDLRFISVWSSFDLTSLGDVRPERNIHFPHLKSLFLADLPYNTLFTIMDHISPGSYHRTVYLTAKCTEVIDEPTIELTLESLCDHFEGESYIDTLVLSCEWDQEWLSDSELHALLCSLDEVKTLKLRGWTLGEDELQAILGPEAEGSEPADVRFPELEYLDLSRVRILDEEGLKEIVSRHPIQRMLLEGSIDKGPDESFEFIPILENEPIVDWLRLNVPNFTLTSDTTQPSEYSCFVWQAVE</sequence>
<organism evidence="1 2">
    <name type="scientific">Rhizoctonia solani</name>
    <dbReference type="NCBI Taxonomy" id="456999"/>
    <lineage>
        <taxon>Eukaryota</taxon>
        <taxon>Fungi</taxon>
        <taxon>Dikarya</taxon>
        <taxon>Basidiomycota</taxon>
        <taxon>Agaricomycotina</taxon>
        <taxon>Agaricomycetes</taxon>
        <taxon>Cantharellales</taxon>
        <taxon>Ceratobasidiaceae</taxon>
        <taxon>Rhizoctonia</taxon>
    </lineage>
</organism>
<comment type="caution">
    <text evidence="1">The sequence shown here is derived from an EMBL/GenBank/DDBJ whole genome shotgun (WGS) entry which is preliminary data.</text>
</comment>
<evidence type="ECO:0008006" key="3">
    <source>
        <dbReference type="Google" id="ProtNLM"/>
    </source>
</evidence>
<dbReference type="SUPFAM" id="SSF52047">
    <property type="entry name" value="RNI-like"/>
    <property type="match status" value="1"/>
</dbReference>
<name>A0A8H3B922_9AGAM</name>
<accession>A0A8H3B922</accession>
<reference evidence="1" key="1">
    <citation type="submission" date="2021-01" db="EMBL/GenBank/DDBJ databases">
        <authorList>
            <person name="Kaushik A."/>
        </authorList>
    </citation>
    <scope>NUCLEOTIDE SEQUENCE</scope>
    <source>
        <strain evidence="1">AG3-T5</strain>
    </source>
</reference>
<proteinExistence type="predicted"/>